<dbReference type="EMBL" id="CP011808">
    <property type="protein sequence ID" value="AOX47849.1"/>
    <property type="molecule type" value="Genomic_DNA"/>
</dbReference>
<accession>A0A1D8X6Q6</accession>
<name>A0A1D8X6Q6_9BURK</name>
<organism evidence="2 3">
    <name type="scientific">Pandoraea faecigallinarum</name>
    <dbReference type="NCBI Taxonomy" id="656179"/>
    <lineage>
        <taxon>Bacteria</taxon>
        <taxon>Pseudomonadati</taxon>
        <taxon>Pseudomonadota</taxon>
        <taxon>Betaproteobacteria</taxon>
        <taxon>Burkholderiales</taxon>
        <taxon>Burkholderiaceae</taxon>
        <taxon>Pandoraea</taxon>
    </lineage>
</organism>
<feature type="compositionally biased region" description="Basic and acidic residues" evidence="1">
    <location>
        <begin position="81"/>
        <end position="90"/>
    </location>
</feature>
<evidence type="ECO:0000313" key="3">
    <source>
        <dbReference type="Proteomes" id="UP000035651"/>
    </source>
</evidence>
<reference evidence="2" key="1">
    <citation type="submission" date="2016-06" db="EMBL/GenBank/DDBJ databases">
        <title>Complete Genome Sequence of Pandoraea faecigallinarum DSM-23572.</title>
        <authorList>
            <person name="Yong D."/>
            <person name="Ee R."/>
            <person name="Lim Y.-L."/>
            <person name="Yin W.-F."/>
            <person name="Chan K.-G."/>
        </authorList>
    </citation>
    <scope>NUCLEOTIDE SEQUENCE</scope>
    <source>
        <strain evidence="2">DSM 23572</strain>
        <plasmid evidence="2">pPF72-1</plasmid>
    </source>
</reference>
<gene>
    <name evidence="2" type="ORF">AB870_26475</name>
</gene>
<protein>
    <submittedName>
        <fullName evidence="2">Uncharacterized protein</fullName>
    </submittedName>
</protein>
<dbReference type="AlphaFoldDB" id="A0A1D8X6Q6"/>
<dbReference type="Proteomes" id="UP000035651">
    <property type="component" value="Plasmid pPF72-1"/>
</dbReference>
<evidence type="ECO:0000313" key="2">
    <source>
        <dbReference type="EMBL" id="AOX47849.1"/>
    </source>
</evidence>
<dbReference type="KEGG" id="pfg:AB870_26475"/>
<keyword evidence="2" id="KW-0614">Plasmid</keyword>
<feature type="region of interest" description="Disordered" evidence="1">
    <location>
        <begin position="55"/>
        <end position="102"/>
    </location>
</feature>
<geneLocation type="plasmid" evidence="2 3">
    <name>pPF72-1</name>
</geneLocation>
<keyword evidence="3" id="KW-1185">Reference proteome</keyword>
<evidence type="ECO:0000256" key="1">
    <source>
        <dbReference type="SAM" id="MobiDB-lite"/>
    </source>
</evidence>
<sequence length="102" mass="11145">MGQLRKRVPDGVTTFEIHSVEHDLALIEVFVGNERGAMRVVAGFEIVIDRHQNASGTGISDAGYHDKERQMTAPGAGGDKMTAKADERAHRMPGMNAADVWR</sequence>
<proteinExistence type="predicted"/>